<reference evidence="2 3" key="1">
    <citation type="submission" date="2016-10" db="EMBL/GenBank/DDBJ databases">
        <authorList>
            <person name="de Groot N.N."/>
        </authorList>
    </citation>
    <scope>NUCLEOTIDE SEQUENCE [LARGE SCALE GENOMIC DNA]</scope>
    <source>
        <strain evidence="2 3">DSM 1801</strain>
    </source>
</reference>
<dbReference type="STRING" id="29364.SAMN04487772_13515"/>
<dbReference type="NCBIfam" id="NF005304">
    <property type="entry name" value="PRK06835.1"/>
    <property type="match status" value="1"/>
</dbReference>
<dbReference type="Gene3D" id="3.40.50.300">
    <property type="entry name" value="P-loop containing nucleotide triphosphate hydrolases"/>
    <property type="match status" value="1"/>
</dbReference>
<accession>A0A1I0FPE5</accession>
<keyword evidence="3" id="KW-1185">Reference proteome</keyword>
<dbReference type="InterPro" id="IPR003593">
    <property type="entry name" value="AAA+_ATPase"/>
</dbReference>
<dbReference type="OrthoDB" id="9776217at2"/>
<evidence type="ECO:0000313" key="3">
    <source>
        <dbReference type="Proteomes" id="UP000199800"/>
    </source>
</evidence>
<protein>
    <submittedName>
        <fullName evidence="2">DNA replication protein DnaC</fullName>
    </submittedName>
</protein>
<organism evidence="2 3">
    <name type="scientific">[Clostridium] polysaccharolyticum</name>
    <dbReference type="NCBI Taxonomy" id="29364"/>
    <lineage>
        <taxon>Bacteria</taxon>
        <taxon>Bacillati</taxon>
        <taxon>Bacillota</taxon>
        <taxon>Clostridia</taxon>
        <taxon>Lachnospirales</taxon>
        <taxon>Lachnospiraceae</taxon>
    </lineage>
</organism>
<dbReference type="Pfam" id="PF01695">
    <property type="entry name" value="IstB_IS21"/>
    <property type="match status" value="1"/>
</dbReference>
<dbReference type="RefSeq" id="WP_092478932.1">
    <property type="nucleotide sequence ID" value="NZ_FOHN01000035.1"/>
</dbReference>
<dbReference type="AlphaFoldDB" id="A0A1I0FPE5"/>
<evidence type="ECO:0000313" key="2">
    <source>
        <dbReference type="EMBL" id="SET60308.1"/>
    </source>
</evidence>
<dbReference type="GO" id="GO:0006260">
    <property type="term" value="P:DNA replication"/>
    <property type="evidence" value="ECO:0007669"/>
    <property type="project" value="TreeGrafter"/>
</dbReference>
<evidence type="ECO:0000259" key="1">
    <source>
        <dbReference type="SMART" id="SM00382"/>
    </source>
</evidence>
<dbReference type="SMART" id="SM00382">
    <property type="entry name" value="AAA"/>
    <property type="match status" value="1"/>
</dbReference>
<dbReference type="PANTHER" id="PTHR30050">
    <property type="entry name" value="CHROMOSOMAL REPLICATION INITIATOR PROTEIN DNAA"/>
    <property type="match status" value="1"/>
</dbReference>
<dbReference type="InterPro" id="IPR027417">
    <property type="entry name" value="P-loop_NTPase"/>
</dbReference>
<dbReference type="Proteomes" id="UP000199800">
    <property type="component" value="Unassembled WGS sequence"/>
</dbReference>
<proteinExistence type="predicted"/>
<dbReference type="SUPFAM" id="SSF52540">
    <property type="entry name" value="P-loop containing nucleoside triphosphate hydrolases"/>
    <property type="match status" value="1"/>
</dbReference>
<feature type="domain" description="AAA+ ATPase" evidence="1">
    <location>
        <begin position="182"/>
        <end position="309"/>
    </location>
</feature>
<dbReference type="CDD" id="cd00009">
    <property type="entry name" value="AAA"/>
    <property type="match status" value="1"/>
</dbReference>
<name>A0A1I0FPE5_9FIRM</name>
<dbReference type="EMBL" id="FOHN01000035">
    <property type="protein sequence ID" value="SET60308.1"/>
    <property type="molecule type" value="Genomic_DNA"/>
</dbReference>
<dbReference type="GO" id="GO:0005524">
    <property type="term" value="F:ATP binding"/>
    <property type="evidence" value="ECO:0007669"/>
    <property type="project" value="InterPro"/>
</dbReference>
<sequence>MGLKNFQYNKILRAYDERQIANRHALEKKQELAYKTIPQLHEFDAEIAEQSVASAKLALSGDPDALKKLKLKIQELSSEKEALLAAHGFPKDYLTPDYTCPMCKDTGYVGKEKCQCFKQAIVDLLYSQSNIRRAIEAENFDTFTFDYYDKNYIEKTTKLSPYDNMKRVVSKCISFIKNFNDSYENLLIYGNPGVGKTFLTNCIARELLNTAHTVIYLTAFQLFSILEKNTFDKSKENFETEEQFQGIMNCDLLIIDDLGTELNSGFISSQLYLIINERYLSRKSTIISTNLSIDDMKRLYNERVFSRITSNYKLLKIVGDDIRLKK</sequence>
<gene>
    <name evidence="2" type="ORF">SAMN04487772_13515</name>
</gene>
<dbReference type="PANTHER" id="PTHR30050:SF4">
    <property type="entry name" value="ATP-BINDING PROTEIN RV3427C IN INSERTION SEQUENCE-RELATED"/>
    <property type="match status" value="1"/>
</dbReference>
<dbReference type="InterPro" id="IPR002611">
    <property type="entry name" value="IstB_ATP-bd"/>
</dbReference>